<dbReference type="Pfam" id="PF05514">
    <property type="entry name" value="HR_lesion"/>
    <property type="match status" value="1"/>
</dbReference>
<keyword evidence="1" id="KW-0812">Transmembrane</keyword>
<evidence type="ECO:0008006" key="4">
    <source>
        <dbReference type="Google" id="ProtNLM"/>
    </source>
</evidence>
<organism evidence="2 3">
    <name type="scientific">Hibiscus syriacus</name>
    <name type="common">Rose of Sharon</name>
    <dbReference type="NCBI Taxonomy" id="106335"/>
    <lineage>
        <taxon>Eukaryota</taxon>
        <taxon>Viridiplantae</taxon>
        <taxon>Streptophyta</taxon>
        <taxon>Embryophyta</taxon>
        <taxon>Tracheophyta</taxon>
        <taxon>Spermatophyta</taxon>
        <taxon>Magnoliopsida</taxon>
        <taxon>eudicotyledons</taxon>
        <taxon>Gunneridae</taxon>
        <taxon>Pentapetalae</taxon>
        <taxon>rosids</taxon>
        <taxon>malvids</taxon>
        <taxon>Malvales</taxon>
        <taxon>Malvaceae</taxon>
        <taxon>Malvoideae</taxon>
        <taxon>Hibiscus</taxon>
    </lineage>
</organism>
<feature type="transmembrane region" description="Helical" evidence="1">
    <location>
        <begin position="57"/>
        <end position="84"/>
    </location>
</feature>
<name>A0A6A3D399_HIBSY</name>
<dbReference type="AlphaFoldDB" id="A0A6A3D399"/>
<proteinExistence type="predicted"/>
<dbReference type="Proteomes" id="UP000436088">
    <property type="component" value="Unassembled WGS sequence"/>
</dbReference>
<feature type="transmembrane region" description="Helical" evidence="1">
    <location>
        <begin position="104"/>
        <end position="125"/>
    </location>
</feature>
<sequence length="144" mass="15936">MLLTVQHVGRFNEFGVDGGPAAKELIPKLDDAKKHISSRFHVNFPDIEVRQLVSTAIILKGLGAIVFVFGHGLGALLLFVYLVASTPLLHDFYNYSSDEPRYSVLLGDFLQCVAQCGALVFFTGMKNSMPKRQLRKKAPKQKAT</sequence>
<keyword evidence="1" id="KW-0472">Membrane</keyword>
<dbReference type="PANTHER" id="PTHR31474:SF4">
    <property type="entry name" value="NICOTIANA LESION-INDUCING LIKE"/>
    <property type="match status" value="1"/>
</dbReference>
<dbReference type="PANTHER" id="PTHR31474">
    <property type="entry name" value="HR-LIKE LESION-INDUCER"/>
    <property type="match status" value="1"/>
</dbReference>
<evidence type="ECO:0000313" key="2">
    <source>
        <dbReference type="EMBL" id="KAE8735956.1"/>
    </source>
</evidence>
<keyword evidence="3" id="KW-1185">Reference proteome</keyword>
<evidence type="ECO:0000313" key="3">
    <source>
        <dbReference type="Proteomes" id="UP000436088"/>
    </source>
</evidence>
<dbReference type="EMBL" id="VEPZ02000023">
    <property type="protein sequence ID" value="KAE8735956.1"/>
    <property type="molecule type" value="Genomic_DNA"/>
</dbReference>
<protein>
    <recommendedName>
        <fullName evidence="4">HR-like lesion-inducing protein-related</fullName>
    </recommendedName>
</protein>
<comment type="caution">
    <text evidence="2">The sequence shown here is derived from an EMBL/GenBank/DDBJ whole genome shotgun (WGS) entry which is preliminary data.</text>
</comment>
<keyword evidence="1" id="KW-1133">Transmembrane helix</keyword>
<gene>
    <name evidence="2" type="ORF">F3Y22_tig00000218pilonHSYRG00005</name>
</gene>
<evidence type="ECO:0000256" key="1">
    <source>
        <dbReference type="SAM" id="Phobius"/>
    </source>
</evidence>
<reference evidence="2" key="1">
    <citation type="submission" date="2019-09" db="EMBL/GenBank/DDBJ databases">
        <title>Draft genome information of white flower Hibiscus syriacus.</title>
        <authorList>
            <person name="Kim Y.-M."/>
        </authorList>
    </citation>
    <scope>NUCLEOTIDE SEQUENCE [LARGE SCALE GENOMIC DNA]</scope>
    <source>
        <strain evidence="2">YM2019G1</strain>
    </source>
</reference>
<dbReference type="InterPro" id="IPR008637">
    <property type="entry name" value="HR_lesion"/>
</dbReference>
<accession>A0A6A3D399</accession>